<feature type="domain" description="DUF6801" evidence="2">
    <location>
        <begin position="42"/>
        <end position="201"/>
    </location>
</feature>
<evidence type="ECO:0000256" key="1">
    <source>
        <dbReference type="SAM" id="SignalP"/>
    </source>
</evidence>
<evidence type="ECO:0000313" key="4">
    <source>
        <dbReference type="Proteomes" id="UP000295431"/>
    </source>
</evidence>
<feature type="signal peptide" evidence="1">
    <location>
        <begin position="1"/>
        <end position="26"/>
    </location>
</feature>
<dbReference type="Proteomes" id="UP000295431">
    <property type="component" value="Unassembled WGS sequence"/>
</dbReference>
<accession>A0A4R4NSN8</accession>
<dbReference type="Pfam" id="PF20611">
    <property type="entry name" value="DUF6801"/>
    <property type="match status" value="1"/>
</dbReference>
<dbReference type="InterPro" id="IPR046542">
    <property type="entry name" value="DUF6801"/>
</dbReference>
<name>A0A4R4NSN8_9ACTN</name>
<dbReference type="OrthoDB" id="3821392at2"/>
<proteinExistence type="predicted"/>
<dbReference type="AlphaFoldDB" id="A0A4R4NSN8"/>
<keyword evidence="4" id="KW-1185">Reference proteome</keyword>
<sequence>MHLMPRTAARVVAIAAVIVSSGTVIAVPPAVADIGTDMRFVCAGETGTHTVGLRIESSVPSSGSVGEPVQLGTIRVEVDLPAELVDQVRVESPIPPVTGATTSSRPSPALGGVAQIRVDVRDDSGERHAGWPAFALAAVPLRGDGTVHLTGSGVAPPVVPRSPGGLSWVAGDFDLSLAPTEQAAKRDEAELSLHCAADKGAVLGSVRVQRESQTPALNAQNRITRQAAAPEKNVCEEIPGSGADPRYAINPDPTLMKIYDEPQLPDGLDEFTDAGLAQCVSAAGFVNIRKSRNAVPLAASSVLRRGTTAYQPSSDVPNYAEQRGYAVNRTDPLPGTVLGFGFMPTRAVAEAVQVKAPGAGKNDPITGNFRFIAPNYPDHVFDATQSSSLKIASYVRVKASAAQVNGVPINLGQNCTTRPTVLNVHAFLGNRETGLRPPTVGQTLIAEDLKIPEFSGCGVTEDLSPLLTASISGGGNYVKAEAGGWCYPGEGGGCVDGAAPPPATLTIRPGGDITAVAEPFILRDVTRRAQVSCASATMRFHLDPQHWRAGFMLARAGMSFENCEIQAQDRTVYPAELTLTDSLWLNAVEFQPDGSLWIQATNALFVAATEVNGTKCTLRFSKKVLKPPSESVDSTGEFKLSYYSDGSMSSYIGPDFLTSPESTCNIPGFRKNLRLGQGTADFVVHPRQEITTP</sequence>
<dbReference type="RefSeq" id="WP_131942134.1">
    <property type="nucleotide sequence ID" value="NZ_BAAAMX010000004.1"/>
</dbReference>
<keyword evidence="1" id="KW-0732">Signal</keyword>
<comment type="caution">
    <text evidence="3">The sequence shown here is derived from an EMBL/GenBank/DDBJ whole genome shotgun (WGS) entry which is preliminary data.</text>
</comment>
<protein>
    <recommendedName>
        <fullName evidence="2">DUF6801 domain-containing protein</fullName>
    </recommendedName>
</protein>
<feature type="chain" id="PRO_5039553294" description="DUF6801 domain-containing protein" evidence="1">
    <location>
        <begin position="27"/>
        <end position="693"/>
    </location>
</feature>
<evidence type="ECO:0000313" key="3">
    <source>
        <dbReference type="EMBL" id="TDC12678.1"/>
    </source>
</evidence>
<reference evidence="3 4" key="1">
    <citation type="submission" date="2019-03" db="EMBL/GenBank/DDBJ databases">
        <title>Draft genome sequences of novel Actinobacteria.</title>
        <authorList>
            <person name="Sahin N."/>
            <person name="Ay H."/>
            <person name="Saygin H."/>
        </authorList>
    </citation>
    <scope>NUCLEOTIDE SEQUENCE [LARGE SCALE GENOMIC DNA]</scope>
    <source>
        <strain evidence="3 4">DSM 45347</strain>
    </source>
</reference>
<organism evidence="3 4">
    <name type="scientific">Actinomadura bangladeshensis</name>
    <dbReference type="NCBI Taxonomy" id="453573"/>
    <lineage>
        <taxon>Bacteria</taxon>
        <taxon>Bacillati</taxon>
        <taxon>Actinomycetota</taxon>
        <taxon>Actinomycetes</taxon>
        <taxon>Streptosporangiales</taxon>
        <taxon>Thermomonosporaceae</taxon>
        <taxon>Actinomadura</taxon>
    </lineage>
</organism>
<evidence type="ECO:0000259" key="2">
    <source>
        <dbReference type="Pfam" id="PF20611"/>
    </source>
</evidence>
<gene>
    <name evidence="3" type="ORF">E1284_22655</name>
</gene>
<dbReference type="EMBL" id="SMJW01000120">
    <property type="protein sequence ID" value="TDC12678.1"/>
    <property type="molecule type" value="Genomic_DNA"/>
</dbReference>